<feature type="transmembrane region" description="Helical" evidence="1">
    <location>
        <begin position="189"/>
        <end position="206"/>
    </location>
</feature>
<evidence type="ECO:0000313" key="3">
    <source>
        <dbReference type="EMBL" id="HGQ86420.1"/>
    </source>
</evidence>
<dbReference type="AlphaFoldDB" id="A0A7C4NT66"/>
<feature type="transmembrane region" description="Helical" evidence="1">
    <location>
        <begin position="165"/>
        <end position="183"/>
    </location>
</feature>
<comment type="caution">
    <text evidence="3">The sequence shown here is derived from an EMBL/GenBank/DDBJ whole genome shotgun (WGS) entry which is preliminary data.</text>
</comment>
<feature type="transmembrane region" description="Helical" evidence="1">
    <location>
        <begin position="120"/>
        <end position="145"/>
    </location>
</feature>
<keyword evidence="1" id="KW-0812">Transmembrane</keyword>
<accession>A0A7C4NT66</accession>
<feature type="transmembrane region" description="Helical" evidence="1">
    <location>
        <begin position="218"/>
        <end position="236"/>
    </location>
</feature>
<feature type="transmembrane region" description="Helical" evidence="1">
    <location>
        <begin position="28"/>
        <end position="45"/>
    </location>
</feature>
<name>A0A7C4NT66_9BACT</name>
<gene>
    <name evidence="3" type="ORF">ENT66_09205</name>
</gene>
<feature type="transmembrane region" description="Helical" evidence="1">
    <location>
        <begin position="242"/>
        <end position="259"/>
    </location>
</feature>
<evidence type="ECO:0000256" key="1">
    <source>
        <dbReference type="SAM" id="Phobius"/>
    </source>
</evidence>
<proteinExistence type="predicted"/>
<evidence type="ECO:0000259" key="2">
    <source>
        <dbReference type="Pfam" id="PF10131"/>
    </source>
</evidence>
<dbReference type="EMBL" id="DSZN01000142">
    <property type="protein sequence ID" value="HGQ86420.1"/>
    <property type="molecule type" value="Genomic_DNA"/>
</dbReference>
<keyword evidence="1" id="KW-0472">Membrane</keyword>
<keyword evidence="1" id="KW-1133">Transmembrane helix</keyword>
<dbReference type="Pfam" id="PF10131">
    <property type="entry name" value="PTPS_related"/>
    <property type="match status" value="1"/>
</dbReference>
<sequence length="530" mass="62048">MTLLGTFILPLTSYLCFRILNKNSIPEIAGILSLFFLFLEQYTIYGGNIPSTLAGEFSYSFSFSLFWLFIALMKKGTEENRHLILNTLLLSLMILSHPIPVMVSLVVMPFFLFLNFKKNLFYIIKVYVLAFIFTSWWSFPFLFYLDYSSPMVWKKFIRVSDIFPLSLVPLKIFALVSAVYGFLKRDKSIMLLLFIGVINLFFYLLLDNSKIWNTRFLPFFTMSCILMSAYFIGIILKNMKYNFFFLLLIAIGSILFINSKLKFIPFWIKWNYEGFERKQAWGEAKALFDYLRILPFGRVMWEYTPEYGKFGTPRVLELIPMFSGKPTVEGLLIESALSAPFHFIIQAETTFTPTTPNFGFRYPSFNMKKAVEHMRFMGIRYFIAYTDEVKKEANKVLPKIGNVGSFSIYEIPQVKLIEPLSDFQVQKKTHNWKIQAFEWFLKGELKKPIIFSEFSEIDMKKPNNKAIRCQLIKFDNKEILFYTEGIGIPHIVKVSYFPKWKVKGGKGPYLTTPSFMVIIPEKEFVTLIWK</sequence>
<dbReference type="InterPro" id="IPR018776">
    <property type="entry name" value="Membrane_prot_PTPS-rel_domain"/>
</dbReference>
<organism evidence="3">
    <name type="scientific">Thermodesulfobacterium geofontis</name>
    <dbReference type="NCBI Taxonomy" id="1295609"/>
    <lineage>
        <taxon>Bacteria</taxon>
        <taxon>Pseudomonadati</taxon>
        <taxon>Thermodesulfobacteriota</taxon>
        <taxon>Thermodesulfobacteria</taxon>
        <taxon>Thermodesulfobacteriales</taxon>
        <taxon>Thermodesulfobacteriaceae</taxon>
        <taxon>Thermodesulfobacterium</taxon>
    </lineage>
</organism>
<feature type="domain" description="Membrane protein 6-pyruvoyl-tetrahydropterin synthase-related" evidence="2">
    <location>
        <begin position="2"/>
        <end position="350"/>
    </location>
</feature>
<feature type="transmembrane region" description="Helical" evidence="1">
    <location>
        <begin position="85"/>
        <end position="114"/>
    </location>
</feature>
<feature type="transmembrane region" description="Helical" evidence="1">
    <location>
        <begin position="57"/>
        <end position="73"/>
    </location>
</feature>
<reference evidence="3" key="1">
    <citation type="journal article" date="2020" name="mSystems">
        <title>Genome- and Community-Level Interaction Insights into Carbon Utilization and Element Cycling Functions of Hydrothermarchaeota in Hydrothermal Sediment.</title>
        <authorList>
            <person name="Zhou Z."/>
            <person name="Liu Y."/>
            <person name="Xu W."/>
            <person name="Pan J."/>
            <person name="Luo Z.H."/>
            <person name="Li M."/>
        </authorList>
    </citation>
    <scope>NUCLEOTIDE SEQUENCE [LARGE SCALE GENOMIC DNA]</scope>
    <source>
        <strain evidence="3">SpSt-6</strain>
    </source>
</reference>
<protein>
    <recommendedName>
        <fullName evidence="2">Membrane protein 6-pyruvoyl-tetrahydropterin synthase-related domain-containing protein</fullName>
    </recommendedName>
</protein>